<evidence type="ECO:0000313" key="3">
    <source>
        <dbReference type="EMBL" id="KAL1591143.1"/>
    </source>
</evidence>
<evidence type="ECO:0000259" key="2">
    <source>
        <dbReference type="Pfam" id="PF14616"/>
    </source>
</evidence>
<name>A0AB34L1Q2_9PEZI</name>
<dbReference type="Pfam" id="PF14616">
    <property type="entry name" value="Rua1_C"/>
    <property type="match status" value="1"/>
</dbReference>
<evidence type="ECO:0000313" key="4">
    <source>
        <dbReference type="Proteomes" id="UP000803884"/>
    </source>
</evidence>
<proteinExistence type="predicted"/>
<feature type="region of interest" description="Disordered" evidence="1">
    <location>
        <begin position="164"/>
        <end position="208"/>
    </location>
</feature>
<dbReference type="InterPro" id="IPR028012">
    <property type="entry name" value="Rua1_C"/>
</dbReference>
<reference evidence="3 4" key="1">
    <citation type="journal article" date="2020" name="Microbiol. Resour. Announc.">
        <title>Draft Genome Sequence of a Cladosporium Species Isolated from the Mesophotic Ascidian Didemnum maculosum.</title>
        <authorList>
            <person name="Gioti A."/>
            <person name="Siaperas R."/>
            <person name="Nikolaivits E."/>
            <person name="Le Goff G."/>
            <person name="Ouazzani J."/>
            <person name="Kotoulas G."/>
            <person name="Topakas E."/>
        </authorList>
    </citation>
    <scope>NUCLEOTIDE SEQUENCE [LARGE SCALE GENOMIC DNA]</scope>
    <source>
        <strain evidence="3 4">TM138-S3</strain>
    </source>
</reference>
<dbReference type="AlphaFoldDB" id="A0AB34L1Q2"/>
<feature type="region of interest" description="Disordered" evidence="1">
    <location>
        <begin position="323"/>
        <end position="345"/>
    </location>
</feature>
<feature type="compositionally biased region" description="Polar residues" evidence="1">
    <location>
        <begin position="198"/>
        <end position="208"/>
    </location>
</feature>
<gene>
    <name evidence="3" type="ORF">WHR41_00363</name>
</gene>
<dbReference type="PANTHER" id="PTHR28125">
    <property type="entry name" value="MEIOTIC EXPRESSION UP-REGULATED PROTEIN 26"/>
    <property type="match status" value="1"/>
</dbReference>
<evidence type="ECO:0000256" key="1">
    <source>
        <dbReference type="SAM" id="MobiDB-lite"/>
    </source>
</evidence>
<feature type="region of interest" description="Disordered" evidence="1">
    <location>
        <begin position="23"/>
        <end position="47"/>
    </location>
</feature>
<dbReference type="RefSeq" id="XP_069234248.1">
    <property type="nucleotide sequence ID" value="XM_069368969.1"/>
</dbReference>
<sequence length="345" mass="37600">MSGSGARMNSPYETLDFTNAWQEDTPFGASDASSGPFPNLSNGHLEATGFPHGTEAASIPREWLTLHSTWLQQDNLHEIPSSTTCEYPYTFPSYTTAQGYAYDADTTEPSDMGHCNSQSSFSERDFDHLYNNMNSPYAQPLAISTASPAPQPTLDNMYASQAIQTPHSPSVSSPIPPSFQREISHPAHAPPAKDLAANNPSLPRQQPTRWAGDLYTPTYVRGDGSTRAGWCGNCASWLTLKDSAYWYHMHFAHGISCATGSYLPSPIRFRPTLGAARGVGDAEALCGGCSRWVLVVMGEKGRTAWFRHAYRCLLKAPAVRKERARGKSASPRKVVAKPALRGAAR</sequence>
<organism evidence="3 4">
    <name type="scientific">Cladosporium halotolerans</name>
    <dbReference type="NCBI Taxonomy" id="1052096"/>
    <lineage>
        <taxon>Eukaryota</taxon>
        <taxon>Fungi</taxon>
        <taxon>Dikarya</taxon>
        <taxon>Ascomycota</taxon>
        <taxon>Pezizomycotina</taxon>
        <taxon>Dothideomycetes</taxon>
        <taxon>Dothideomycetidae</taxon>
        <taxon>Cladosporiales</taxon>
        <taxon>Cladosporiaceae</taxon>
        <taxon>Cladosporium</taxon>
    </lineage>
</organism>
<dbReference type="GeneID" id="96001807"/>
<dbReference type="PANTHER" id="PTHR28125:SF3">
    <property type="entry name" value="TRANSCRIPTION REGULATOR RUA1 C-TERMINAL DOMAIN-CONTAINING PROTEIN"/>
    <property type="match status" value="1"/>
</dbReference>
<dbReference type="Proteomes" id="UP000803884">
    <property type="component" value="Unassembled WGS sequence"/>
</dbReference>
<dbReference type="EMBL" id="JAAQHG020000001">
    <property type="protein sequence ID" value="KAL1591143.1"/>
    <property type="molecule type" value="Genomic_DNA"/>
</dbReference>
<keyword evidence="4" id="KW-1185">Reference proteome</keyword>
<accession>A0AB34L1Q2</accession>
<comment type="caution">
    <text evidence="3">The sequence shown here is derived from an EMBL/GenBank/DDBJ whole genome shotgun (WGS) entry which is preliminary data.</text>
</comment>
<feature type="domain" description="Transcription regulator Rua1 C-terminal" evidence="2">
    <location>
        <begin position="213"/>
        <end position="312"/>
    </location>
</feature>
<protein>
    <recommendedName>
        <fullName evidence="2">Transcription regulator Rua1 C-terminal domain-containing protein</fullName>
    </recommendedName>
</protein>